<dbReference type="RefSeq" id="WP_248414046.1">
    <property type="nucleotide sequence ID" value="NZ_JALPQF010000059.1"/>
</dbReference>
<protein>
    <recommendedName>
        <fullName evidence="3">Lipoprotein</fullName>
    </recommendedName>
</protein>
<gene>
    <name evidence="1" type="ORF">MUY34_17045</name>
</gene>
<evidence type="ECO:0000313" key="2">
    <source>
        <dbReference type="Proteomes" id="UP001203687"/>
    </source>
</evidence>
<dbReference type="PROSITE" id="PS51257">
    <property type="entry name" value="PROKAR_LIPOPROTEIN"/>
    <property type="match status" value="1"/>
</dbReference>
<name>A0ABT0HE48_9FLAO</name>
<dbReference type="EMBL" id="JALPQF010000059">
    <property type="protein sequence ID" value="MCK8482334.1"/>
    <property type="molecule type" value="Genomic_DNA"/>
</dbReference>
<comment type="caution">
    <text evidence="1">The sequence shown here is derived from an EMBL/GenBank/DDBJ whole genome shotgun (WGS) entry which is preliminary data.</text>
</comment>
<accession>A0ABT0HE48</accession>
<keyword evidence="2" id="KW-1185">Reference proteome</keyword>
<dbReference type="Proteomes" id="UP001203687">
    <property type="component" value="Unassembled WGS sequence"/>
</dbReference>
<evidence type="ECO:0008006" key="3">
    <source>
        <dbReference type="Google" id="ProtNLM"/>
    </source>
</evidence>
<organism evidence="1 2">
    <name type="scientific">Psychroserpens algicola</name>
    <dbReference type="NCBI Taxonomy" id="1719034"/>
    <lineage>
        <taxon>Bacteria</taxon>
        <taxon>Pseudomonadati</taxon>
        <taxon>Bacteroidota</taxon>
        <taxon>Flavobacteriia</taxon>
        <taxon>Flavobacteriales</taxon>
        <taxon>Flavobacteriaceae</taxon>
        <taxon>Psychroserpens</taxon>
    </lineage>
</organism>
<evidence type="ECO:0000313" key="1">
    <source>
        <dbReference type="EMBL" id="MCK8482334.1"/>
    </source>
</evidence>
<reference evidence="1" key="1">
    <citation type="submission" date="2022-04" db="EMBL/GenBank/DDBJ databases">
        <authorList>
            <person name="Ren T."/>
        </authorList>
    </citation>
    <scope>NUCLEOTIDE SEQUENCE</scope>
    <source>
        <strain evidence="1">F63249</strain>
    </source>
</reference>
<sequence>MKNILLITFCFLFFSCGAKKEILSQRQDIYDLIKNDVCEISLPEDWVQVFDVHKFLYLTPRKFKNDYIKNRVSIFRYFKIGEETLESVADQHLRMFKSNYKIVIKNKATENTKFGETLIYNVDQFWSSYHLENQIRFFKIDDNVYVFSYKSFPEYFKEYLPKADFIYENLVVRGTH</sequence>
<proteinExistence type="predicted"/>